<dbReference type="PANTHER" id="PTHR13768:SF8">
    <property type="entry name" value="ALPHA-SOLUBLE NSF ATTACHMENT PROTEIN"/>
    <property type="match status" value="1"/>
</dbReference>
<dbReference type="SUPFAM" id="SSF48452">
    <property type="entry name" value="TPR-like"/>
    <property type="match status" value="1"/>
</dbReference>
<dbReference type="Gene3D" id="1.25.40.10">
    <property type="entry name" value="Tetratricopeptide repeat domain"/>
    <property type="match status" value="1"/>
</dbReference>
<evidence type="ECO:0000256" key="2">
    <source>
        <dbReference type="ARBA" id="ARBA00022448"/>
    </source>
</evidence>
<dbReference type="AlphaFoldDB" id="A0A438GRJ3"/>
<gene>
    <name evidence="4" type="primary">SNAA_5</name>
    <name evidence="4" type="ORF">CK203_053866</name>
</gene>
<dbReference type="InterPro" id="IPR000744">
    <property type="entry name" value="NSF_attach"/>
</dbReference>
<evidence type="ECO:0000256" key="3">
    <source>
        <dbReference type="ARBA" id="ARBA00022927"/>
    </source>
</evidence>
<protein>
    <submittedName>
        <fullName evidence="4">Alpha-soluble NSF attachment protein</fullName>
    </submittedName>
</protein>
<comment type="similarity">
    <text evidence="1">Belongs to the SNAP family.</text>
</comment>
<dbReference type="PANTHER" id="PTHR13768">
    <property type="entry name" value="SOLUBLE NSF ATTACHMENT PROTEIN SNAP"/>
    <property type="match status" value="1"/>
</dbReference>
<dbReference type="EMBL" id="QGNW01000362">
    <property type="protein sequence ID" value="RVW74834.1"/>
    <property type="molecule type" value="Genomic_DNA"/>
</dbReference>
<evidence type="ECO:0000313" key="4">
    <source>
        <dbReference type="EMBL" id="RVW74834.1"/>
    </source>
</evidence>
<dbReference type="Pfam" id="PF14938">
    <property type="entry name" value="SNAP"/>
    <property type="match status" value="2"/>
</dbReference>
<evidence type="ECO:0000256" key="1">
    <source>
        <dbReference type="ARBA" id="ARBA00010050"/>
    </source>
</evidence>
<sequence length="177" mass="19643">MADHITKGEEFEKKAEKKLSGWGLFGSKYEDAAELYEKAANSFKLAKSWDKAGSINIKLANCHLKLDSKHEAANAYADAANCYKKTSNKELKLVFVPKLRHSSLVQAMVAPTSDAILHLSSTIHLGLEAIACLEQAAAIFLEIGRLNMAARYYKEIGELYEVDQNLQQAIEKFESSC</sequence>
<keyword evidence="2" id="KW-0813">Transport</keyword>
<dbReference type="InterPro" id="IPR011990">
    <property type="entry name" value="TPR-like_helical_dom_sf"/>
</dbReference>
<organism evidence="4 5">
    <name type="scientific">Vitis vinifera</name>
    <name type="common">Grape</name>
    <dbReference type="NCBI Taxonomy" id="29760"/>
    <lineage>
        <taxon>Eukaryota</taxon>
        <taxon>Viridiplantae</taxon>
        <taxon>Streptophyta</taxon>
        <taxon>Embryophyta</taxon>
        <taxon>Tracheophyta</taxon>
        <taxon>Spermatophyta</taxon>
        <taxon>Magnoliopsida</taxon>
        <taxon>eudicotyledons</taxon>
        <taxon>Gunneridae</taxon>
        <taxon>Pentapetalae</taxon>
        <taxon>rosids</taxon>
        <taxon>Vitales</taxon>
        <taxon>Vitaceae</taxon>
        <taxon>Viteae</taxon>
        <taxon>Vitis</taxon>
    </lineage>
</organism>
<reference evidence="4 5" key="1">
    <citation type="journal article" date="2018" name="PLoS Genet.">
        <title>Population sequencing reveals clonal diversity and ancestral inbreeding in the grapevine cultivar Chardonnay.</title>
        <authorList>
            <person name="Roach M.J."/>
            <person name="Johnson D.L."/>
            <person name="Bohlmann J."/>
            <person name="van Vuuren H.J."/>
            <person name="Jones S.J."/>
            <person name="Pretorius I.S."/>
            <person name="Schmidt S.A."/>
            <person name="Borneman A.R."/>
        </authorList>
    </citation>
    <scope>NUCLEOTIDE SEQUENCE [LARGE SCALE GENOMIC DNA]</scope>
    <source>
        <strain evidence="5">cv. Chardonnay</strain>
        <tissue evidence="4">Leaf</tissue>
    </source>
</reference>
<evidence type="ECO:0000313" key="5">
    <source>
        <dbReference type="Proteomes" id="UP000288805"/>
    </source>
</evidence>
<accession>A0A438GRJ3</accession>
<comment type="caution">
    <text evidence="4">The sequence shown here is derived from an EMBL/GenBank/DDBJ whole genome shotgun (WGS) entry which is preliminary data.</text>
</comment>
<keyword evidence="3" id="KW-0653">Protein transport</keyword>
<proteinExistence type="inferred from homology"/>
<dbReference type="Proteomes" id="UP000288805">
    <property type="component" value="Unassembled WGS sequence"/>
</dbReference>
<name>A0A438GRJ3_VITVI</name>
<dbReference type="GO" id="GO:0006886">
    <property type="term" value="P:intracellular protein transport"/>
    <property type="evidence" value="ECO:0007669"/>
    <property type="project" value="InterPro"/>
</dbReference>